<evidence type="ECO:0000256" key="12">
    <source>
        <dbReference type="ARBA" id="ARBA00022691"/>
    </source>
</evidence>
<dbReference type="SMART" id="SM01018">
    <property type="entry name" value="B12-binding_2"/>
    <property type="match status" value="1"/>
</dbReference>
<dbReference type="InterPro" id="IPR006158">
    <property type="entry name" value="Cobalamin-bd"/>
</dbReference>
<comment type="function">
    <text evidence="17">Catalyzes the transfer of a methyl group from methyl-cobalamin to homocysteine, yielding enzyme-bound cob(I)alamin and methionine. Subsequently, remethylates the cofactor using methyltetrahydrofolate.</text>
</comment>
<feature type="binding site" evidence="19">
    <location>
        <position position="214"/>
    </location>
    <ligand>
        <name>Zn(2+)</name>
        <dbReference type="ChEBI" id="CHEBI:29105"/>
    </ligand>
</feature>
<dbReference type="GO" id="GO:0046653">
    <property type="term" value="P:tetrahydrofolate metabolic process"/>
    <property type="evidence" value="ECO:0007669"/>
    <property type="project" value="TreeGrafter"/>
</dbReference>
<evidence type="ECO:0000256" key="5">
    <source>
        <dbReference type="ARBA" id="ARBA00010398"/>
    </source>
</evidence>
<keyword evidence="9" id="KW-0028">Amino-acid biosynthesis</keyword>
<dbReference type="CDD" id="cd02070">
    <property type="entry name" value="corrinoid_protein_B12-BD"/>
    <property type="match status" value="1"/>
</dbReference>
<dbReference type="GO" id="GO:0032259">
    <property type="term" value="P:methylation"/>
    <property type="evidence" value="ECO:0007669"/>
    <property type="project" value="UniProtKB-KW"/>
</dbReference>
<evidence type="ECO:0000256" key="1">
    <source>
        <dbReference type="ARBA" id="ARBA00001700"/>
    </source>
</evidence>
<dbReference type="Gene3D" id="3.20.20.330">
    <property type="entry name" value="Homocysteine-binding-like domain"/>
    <property type="match status" value="1"/>
</dbReference>
<dbReference type="InterPro" id="IPR000489">
    <property type="entry name" value="Pterin-binding_dom"/>
</dbReference>
<dbReference type="NCBIfam" id="NF005719">
    <property type="entry name" value="PRK07535.1"/>
    <property type="match status" value="1"/>
</dbReference>
<feature type="binding site" evidence="19">
    <location>
        <position position="280"/>
    </location>
    <ligand>
        <name>Zn(2+)</name>
        <dbReference type="ChEBI" id="CHEBI:29105"/>
    </ligand>
</feature>
<comment type="pathway">
    <text evidence="4">Amino-acid biosynthesis; L-methionine biosynthesis via de novo pathway; L-methionine from L-homocysteine (MetH route): step 1/1.</text>
</comment>
<dbReference type="UniPathway" id="UPA00051">
    <property type="reaction ID" value="UER00081"/>
</dbReference>
<gene>
    <name evidence="24" type="ORF">EV214_11415</name>
</gene>
<reference evidence="24 25" key="1">
    <citation type="submission" date="2019-03" db="EMBL/GenBank/DDBJ databases">
        <title>Genomic Encyclopedia of Type Strains, Phase IV (KMG-IV): sequencing the most valuable type-strain genomes for metagenomic binning, comparative biology and taxonomic classification.</title>
        <authorList>
            <person name="Goeker M."/>
        </authorList>
    </citation>
    <scope>NUCLEOTIDE SEQUENCE [LARGE SCALE GENOMIC DNA]</scope>
    <source>
        <strain evidence="24 25">DSM 102940</strain>
    </source>
</reference>
<dbReference type="InterPro" id="IPR011005">
    <property type="entry name" value="Dihydropteroate_synth-like_sf"/>
</dbReference>
<dbReference type="Gene3D" id="3.20.20.20">
    <property type="entry name" value="Dihydropteroate synthase-like"/>
    <property type="match status" value="1"/>
</dbReference>
<dbReference type="Pfam" id="PF00809">
    <property type="entry name" value="Pterin_bind"/>
    <property type="match status" value="1"/>
</dbReference>
<keyword evidence="13 19" id="KW-0479">Metal-binding</keyword>
<dbReference type="Gene3D" id="3.40.50.280">
    <property type="entry name" value="Cobalamin-binding domain"/>
    <property type="match status" value="1"/>
</dbReference>
<evidence type="ECO:0000259" key="23">
    <source>
        <dbReference type="PROSITE" id="PS51337"/>
    </source>
</evidence>
<keyword evidence="15" id="KW-0486">Methionine biosynthesis</keyword>
<evidence type="ECO:0000313" key="24">
    <source>
        <dbReference type="EMBL" id="TCO73783.1"/>
    </source>
</evidence>
<dbReference type="Pfam" id="PF02310">
    <property type="entry name" value="B12-binding"/>
    <property type="match status" value="1"/>
</dbReference>
<dbReference type="PROSITE" id="PS51337">
    <property type="entry name" value="B12_BINDING_NTER"/>
    <property type="match status" value="1"/>
</dbReference>
<keyword evidence="16" id="KW-0170">Cobalt</keyword>
<dbReference type="SUPFAM" id="SSF52242">
    <property type="entry name" value="Cobalamin (vitamin B12)-binding domain"/>
    <property type="match status" value="1"/>
</dbReference>
<feature type="domain" description="Hcy-binding" evidence="20">
    <location>
        <begin position="12"/>
        <end position="294"/>
    </location>
</feature>
<proteinExistence type="inferred from homology"/>
<dbReference type="AlphaFoldDB" id="A0A4R2KJF4"/>
<dbReference type="Gene3D" id="1.10.1240.10">
    <property type="entry name" value="Methionine synthase domain"/>
    <property type="match status" value="1"/>
</dbReference>
<dbReference type="GO" id="GO:0031419">
    <property type="term" value="F:cobalamin binding"/>
    <property type="evidence" value="ECO:0007669"/>
    <property type="project" value="UniProtKB-KW"/>
</dbReference>
<dbReference type="InterPro" id="IPR003726">
    <property type="entry name" value="HCY_dom"/>
</dbReference>
<evidence type="ECO:0000256" key="2">
    <source>
        <dbReference type="ARBA" id="ARBA00001947"/>
    </source>
</evidence>
<comment type="similarity">
    <text evidence="5">Belongs to the vitamin-B12 dependent methionine synthase family.</text>
</comment>
<feature type="domain" description="B12-binding N-terminal" evidence="23">
    <location>
        <begin position="585"/>
        <end position="678"/>
    </location>
</feature>
<feature type="domain" description="Pterin-binding" evidence="21">
    <location>
        <begin position="323"/>
        <end position="567"/>
    </location>
</feature>
<dbReference type="GO" id="GO:0008705">
    <property type="term" value="F:methionine synthase activity"/>
    <property type="evidence" value="ECO:0007669"/>
    <property type="project" value="UniProtKB-EC"/>
</dbReference>
<dbReference type="EC" id="2.1.1.13" evidence="6"/>
<dbReference type="InterPro" id="IPR036589">
    <property type="entry name" value="HCY_dom_sf"/>
</dbReference>
<dbReference type="InterPro" id="IPR017215">
    <property type="entry name" value="MetH_bac"/>
</dbReference>
<dbReference type="SUPFAM" id="SSF82282">
    <property type="entry name" value="Homocysteine S-methyltransferase"/>
    <property type="match status" value="1"/>
</dbReference>
<dbReference type="PROSITE" id="PS50972">
    <property type="entry name" value="PTERIN_BINDING"/>
    <property type="match status" value="1"/>
</dbReference>
<dbReference type="GO" id="GO:0050667">
    <property type="term" value="P:homocysteine metabolic process"/>
    <property type="evidence" value="ECO:0007669"/>
    <property type="project" value="TreeGrafter"/>
</dbReference>
<comment type="caution">
    <text evidence="24">The sequence shown here is derived from an EMBL/GenBank/DDBJ whole genome shotgun (WGS) entry which is preliminary data.</text>
</comment>
<feature type="domain" description="B12-binding" evidence="22">
    <location>
        <begin position="680"/>
        <end position="801"/>
    </location>
</feature>
<dbReference type="InterPro" id="IPR050554">
    <property type="entry name" value="Met_Synthase/Corrinoid"/>
</dbReference>
<dbReference type="OrthoDB" id="9803687at2"/>
<dbReference type="PIRSF" id="PIRSF037472">
    <property type="entry name" value="DHPS_mtfrase"/>
    <property type="match status" value="1"/>
</dbReference>
<evidence type="ECO:0000256" key="6">
    <source>
        <dbReference type="ARBA" id="ARBA00012032"/>
    </source>
</evidence>
<evidence type="ECO:0000256" key="7">
    <source>
        <dbReference type="ARBA" id="ARBA00013998"/>
    </source>
</evidence>
<evidence type="ECO:0000256" key="15">
    <source>
        <dbReference type="ARBA" id="ARBA00023167"/>
    </source>
</evidence>
<evidence type="ECO:0000256" key="9">
    <source>
        <dbReference type="ARBA" id="ARBA00022605"/>
    </source>
</evidence>
<evidence type="ECO:0000256" key="3">
    <source>
        <dbReference type="ARBA" id="ARBA00001956"/>
    </source>
</evidence>
<sequence length="801" mass="87517">MLLVLIRKMVILVEFKKIIDNKFIFFDGAMGTMLQQAGLPIGDLPESYNILHPEIVYDIHKKYIDAGADIITTNTFGANTLKLKNSSYDVEQIIRNAVSIAKKAACEKLVALDIGPIGQLLEPIGTLSFDESYEVFKEQVTVGAASGADLILIETLSDLYEAKAAILAAKENCNLPVFCTLTFQQNGRTLTGTDPLTMVHVLEGLGVDALGVNCSLGPKEIRPLVDKITNYASVPVMIQPNAGLPRSKNGETVFDLTPEEFSREIRTMAQSGVSIIGGCCGTNPDFIKATKAAFKSLSPVKITPQKLTTACSSTKTIIIGQEPKIIGERINPTGKKKLKAALKENDLDYVLSEAIRQKEAGAHILDVNIGLPELNEKEIMIKVIKEIQGIIDIPLQIDSPNGDVIEAGVRIYNGKPMINSVNGKIESMKTILPIAKKYGACVIGLTLDEKGIPNTAEERVKIAGKIIDTAVSYGIPKENILIDCLVLTASAQQKEVMETLKAIQLVKEKYGVKTVLGVSNVSFGLPQRKLLNRTFLAMALAFGLDAPITDPLLESNMEAFHTFNVLSNHDEGSEKYIATYKNDNQKEISPNIEIHKNLKQIIIDGIKSDASKKTKELLTAMDPLEIVNTYLIPALDFVGDQYEKEELFLPQLIRSAETVKASFEVIQSYLLKNGKGSLSNGKIILATVQGDIHDIGKNIVKVLLENYGFYVVDLGKDVPIQTVVEKAKEHNIKLIGLSALMTTTVKNMEETIKALRENHIDCKIFVGGAVLTKSYADMIGADFYAKDARESVAIAQKILTK</sequence>
<dbReference type="SUPFAM" id="SSF47644">
    <property type="entry name" value="Methionine synthase domain"/>
    <property type="match status" value="1"/>
</dbReference>
<evidence type="ECO:0000256" key="17">
    <source>
        <dbReference type="ARBA" id="ARBA00025552"/>
    </source>
</evidence>
<evidence type="ECO:0000256" key="14">
    <source>
        <dbReference type="ARBA" id="ARBA00022833"/>
    </source>
</evidence>
<evidence type="ECO:0000256" key="8">
    <source>
        <dbReference type="ARBA" id="ARBA00022603"/>
    </source>
</evidence>
<dbReference type="SUPFAM" id="SSF51717">
    <property type="entry name" value="Dihydropteroate synthetase-like"/>
    <property type="match status" value="1"/>
</dbReference>
<dbReference type="GO" id="GO:0046872">
    <property type="term" value="F:metal ion binding"/>
    <property type="evidence" value="ECO:0007669"/>
    <property type="project" value="UniProtKB-KW"/>
</dbReference>
<evidence type="ECO:0000313" key="25">
    <source>
        <dbReference type="Proteomes" id="UP000294919"/>
    </source>
</evidence>
<dbReference type="PROSITE" id="PS51332">
    <property type="entry name" value="B12_BINDING"/>
    <property type="match status" value="1"/>
</dbReference>
<comment type="catalytic activity">
    <reaction evidence="1">
        <text>(6S)-5-methyl-5,6,7,8-tetrahydrofolate + L-homocysteine = (6S)-5,6,7,8-tetrahydrofolate + L-methionine</text>
        <dbReference type="Rhea" id="RHEA:11172"/>
        <dbReference type="ChEBI" id="CHEBI:18608"/>
        <dbReference type="ChEBI" id="CHEBI:57453"/>
        <dbReference type="ChEBI" id="CHEBI:57844"/>
        <dbReference type="ChEBI" id="CHEBI:58199"/>
        <dbReference type="EC" id="2.1.1.13"/>
    </reaction>
</comment>
<keyword evidence="11 19" id="KW-0808">Transferase</keyword>
<dbReference type="EMBL" id="SLWV01000014">
    <property type="protein sequence ID" value="TCO73783.1"/>
    <property type="molecule type" value="Genomic_DNA"/>
</dbReference>
<keyword evidence="25" id="KW-1185">Reference proteome</keyword>
<evidence type="ECO:0000259" key="20">
    <source>
        <dbReference type="PROSITE" id="PS50970"/>
    </source>
</evidence>
<evidence type="ECO:0000259" key="21">
    <source>
        <dbReference type="PROSITE" id="PS50972"/>
    </source>
</evidence>
<dbReference type="InterPro" id="IPR003759">
    <property type="entry name" value="Cbl-bd_cap"/>
</dbReference>
<evidence type="ECO:0000256" key="16">
    <source>
        <dbReference type="ARBA" id="ARBA00023285"/>
    </source>
</evidence>
<keyword evidence="12" id="KW-0949">S-adenosyl-L-methionine</keyword>
<evidence type="ECO:0000256" key="18">
    <source>
        <dbReference type="ARBA" id="ARBA00031040"/>
    </source>
</evidence>
<name>A0A4R2KJF4_9FIRM</name>
<evidence type="ECO:0000256" key="19">
    <source>
        <dbReference type="PROSITE-ProRule" id="PRU00333"/>
    </source>
</evidence>
<dbReference type="InterPro" id="IPR036594">
    <property type="entry name" value="Meth_synthase_dom"/>
</dbReference>
<dbReference type="PANTHER" id="PTHR45833:SF1">
    <property type="entry name" value="METHIONINE SYNTHASE"/>
    <property type="match status" value="1"/>
</dbReference>
<keyword evidence="10" id="KW-0846">Cobalamin</keyword>
<dbReference type="PROSITE" id="PS50970">
    <property type="entry name" value="HCY"/>
    <property type="match status" value="1"/>
</dbReference>
<dbReference type="Pfam" id="PF02574">
    <property type="entry name" value="S-methyl_trans"/>
    <property type="match status" value="1"/>
</dbReference>
<dbReference type="GO" id="GO:0005829">
    <property type="term" value="C:cytosol"/>
    <property type="evidence" value="ECO:0007669"/>
    <property type="project" value="TreeGrafter"/>
</dbReference>
<comment type="cofactor">
    <cofactor evidence="3">
        <name>methylcob(III)alamin</name>
        <dbReference type="ChEBI" id="CHEBI:28115"/>
    </cofactor>
</comment>
<keyword evidence="14 19" id="KW-0862">Zinc</keyword>
<accession>A0A4R2KJF4</accession>
<feature type="binding site" evidence="19">
    <location>
        <position position="279"/>
    </location>
    <ligand>
        <name>Zn(2+)</name>
        <dbReference type="ChEBI" id="CHEBI:29105"/>
    </ligand>
</feature>
<evidence type="ECO:0000256" key="10">
    <source>
        <dbReference type="ARBA" id="ARBA00022628"/>
    </source>
</evidence>
<organism evidence="24 25">
    <name type="scientific">Marinisporobacter balticus</name>
    <dbReference type="NCBI Taxonomy" id="2018667"/>
    <lineage>
        <taxon>Bacteria</taxon>
        <taxon>Bacillati</taxon>
        <taxon>Bacillota</taxon>
        <taxon>Clostridia</taxon>
        <taxon>Peptostreptococcales</taxon>
        <taxon>Thermotaleaceae</taxon>
        <taxon>Marinisporobacter</taxon>
    </lineage>
</organism>
<evidence type="ECO:0000256" key="4">
    <source>
        <dbReference type="ARBA" id="ARBA00005178"/>
    </source>
</evidence>
<protein>
    <recommendedName>
        <fullName evidence="7">Methionine synthase</fullName>
        <ecNumber evidence="6">2.1.1.13</ecNumber>
    </recommendedName>
    <alternativeName>
        <fullName evidence="18">5-methyltetrahydrofolate--homocysteine methyltransferase</fullName>
    </alternativeName>
</protein>
<evidence type="ECO:0000259" key="22">
    <source>
        <dbReference type="PROSITE" id="PS51332"/>
    </source>
</evidence>
<comment type="cofactor">
    <cofactor evidence="2 19">
        <name>Zn(2+)</name>
        <dbReference type="ChEBI" id="CHEBI:29105"/>
    </cofactor>
</comment>
<dbReference type="Proteomes" id="UP000294919">
    <property type="component" value="Unassembled WGS sequence"/>
</dbReference>
<dbReference type="Pfam" id="PF02607">
    <property type="entry name" value="B12-binding_2"/>
    <property type="match status" value="1"/>
</dbReference>
<dbReference type="InterPro" id="IPR036724">
    <property type="entry name" value="Cobalamin-bd_sf"/>
</dbReference>
<dbReference type="PANTHER" id="PTHR45833">
    <property type="entry name" value="METHIONINE SYNTHASE"/>
    <property type="match status" value="1"/>
</dbReference>
<evidence type="ECO:0000256" key="13">
    <source>
        <dbReference type="ARBA" id="ARBA00022723"/>
    </source>
</evidence>
<keyword evidence="8 19" id="KW-0489">Methyltransferase</keyword>
<evidence type="ECO:0000256" key="11">
    <source>
        <dbReference type="ARBA" id="ARBA00022679"/>
    </source>
</evidence>